<dbReference type="Proteomes" id="UP000681967">
    <property type="component" value="Unassembled WGS sequence"/>
</dbReference>
<dbReference type="EMBL" id="CAJOBH010086142">
    <property type="protein sequence ID" value="CAF4541495.1"/>
    <property type="molecule type" value="Genomic_DNA"/>
</dbReference>
<keyword evidence="1" id="KW-0175">Coiled coil</keyword>
<evidence type="ECO:0000313" key="3">
    <source>
        <dbReference type="Proteomes" id="UP000681967"/>
    </source>
</evidence>
<feature type="coiled-coil region" evidence="1">
    <location>
        <begin position="41"/>
        <end position="68"/>
    </location>
</feature>
<organism evidence="2 3">
    <name type="scientific">Rotaria magnacalcarata</name>
    <dbReference type="NCBI Taxonomy" id="392030"/>
    <lineage>
        <taxon>Eukaryota</taxon>
        <taxon>Metazoa</taxon>
        <taxon>Spiralia</taxon>
        <taxon>Gnathifera</taxon>
        <taxon>Rotifera</taxon>
        <taxon>Eurotatoria</taxon>
        <taxon>Bdelloidea</taxon>
        <taxon>Philodinida</taxon>
        <taxon>Philodinidae</taxon>
        <taxon>Rotaria</taxon>
    </lineage>
</organism>
<protein>
    <submittedName>
        <fullName evidence="2">Uncharacterized protein</fullName>
    </submittedName>
</protein>
<reference evidence="2" key="1">
    <citation type="submission" date="2021-02" db="EMBL/GenBank/DDBJ databases">
        <authorList>
            <person name="Nowell W R."/>
        </authorList>
    </citation>
    <scope>NUCLEOTIDE SEQUENCE</scope>
</reference>
<name>A0A8S2YEX6_9BILA</name>
<evidence type="ECO:0000256" key="1">
    <source>
        <dbReference type="SAM" id="Coils"/>
    </source>
</evidence>
<comment type="caution">
    <text evidence="2">The sequence shown here is derived from an EMBL/GenBank/DDBJ whole genome shotgun (WGS) entry which is preliminary data.</text>
</comment>
<sequence length="121" mass="14332">FNRRFPSNSGGDYLSHVIKSASDIQLNHSRYSTSSNYNQFIEDAKLRMLELDREADKVEESYRDYQHRIMTKTSHTSNLQPTGNCRAIKTISKASEFLVIKERKNERKYSYRHLQVYIKHN</sequence>
<proteinExistence type="predicted"/>
<accession>A0A8S2YEX6</accession>
<dbReference type="AlphaFoldDB" id="A0A8S2YEX6"/>
<gene>
    <name evidence="2" type="ORF">BYL167_LOCUS37716</name>
</gene>
<feature type="non-terminal residue" evidence="2">
    <location>
        <position position="1"/>
    </location>
</feature>
<evidence type="ECO:0000313" key="2">
    <source>
        <dbReference type="EMBL" id="CAF4541495.1"/>
    </source>
</evidence>